<sequence>MRFLATILTGRWEHASGFRDYLTSAAGLIAGGVLRHRCRDRWSRHRGKGRSCGLSDL</sequence>
<organism evidence="1 2">
    <name type="scientific">Mesorhizobium ventifaucium</name>
    <dbReference type="NCBI Taxonomy" id="666020"/>
    <lineage>
        <taxon>Bacteria</taxon>
        <taxon>Pseudomonadati</taxon>
        <taxon>Pseudomonadota</taxon>
        <taxon>Alphaproteobacteria</taxon>
        <taxon>Hyphomicrobiales</taxon>
        <taxon>Phyllobacteriaceae</taxon>
        <taxon>Mesorhizobium</taxon>
    </lineage>
</organism>
<gene>
    <name evidence="1" type="ORF">MES4922_110323</name>
</gene>
<protein>
    <submittedName>
        <fullName evidence="1">Uncharacterized protein</fullName>
    </submittedName>
</protein>
<dbReference type="EMBL" id="CAKXZS010000003">
    <property type="protein sequence ID" value="CAH2394943.1"/>
    <property type="molecule type" value="Genomic_DNA"/>
</dbReference>
<evidence type="ECO:0000313" key="2">
    <source>
        <dbReference type="Proteomes" id="UP001152604"/>
    </source>
</evidence>
<accession>A0ABN8JDZ7</accession>
<proteinExistence type="predicted"/>
<name>A0ABN8JDZ7_9HYPH</name>
<comment type="caution">
    <text evidence="1">The sequence shown here is derived from an EMBL/GenBank/DDBJ whole genome shotgun (WGS) entry which is preliminary data.</text>
</comment>
<dbReference type="Proteomes" id="UP001152604">
    <property type="component" value="Unassembled WGS sequence"/>
</dbReference>
<keyword evidence="2" id="KW-1185">Reference proteome</keyword>
<reference evidence="1" key="1">
    <citation type="submission" date="2022-03" db="EMBL/GenBank/DDBJ databases">
        <authorList>
            <person name="Brunel B."/>
        </authorList>
    </citation>
    <scope>NUCLEOTIDE SEQUENCE</scope>
    <source>
        <strain evidence="1">STM4922sample</strain>
    </source>
</reference>
<evidence type="ECO:0000313" key="1">
    <source>
        <dbReference type="EMBL" id="CAH2394943.1"/>
    </source>
</evidence>